<evidence type="ECO:0000256" key="5">
    <source>
        <dbReference type="ARBA" id="ARBA00022777"/>
    </source>
</evidence>
<dbReference type="Proteomes" id="UP001597118">
    <property type="component" value="Unassembled WGS sequence"/>
</dbReference>
<dbReference type="SMART" id="SM00086">
    <property type="entry name" value="PAC"/>
    <property type="match status" value="2"/>
</dbReference>
<comment type="catalytic activity">
    <reaction evidence="1">
        <text>ATP + protein L-histidine = ADP + protein N-phospho-L-histidine.</text>
        <dbReference type="EC" id="2.7.13.3"/>
    </reaction>
</comment>
<evidence type="ECO:0000256" key="2">
    <source>
        <dbReference type="ARBA" id="ARBA00012438"/>
    </source>
</evidence>
<dbReference type="PANTHER" id="PTHR43304">
    <property type="entry name" value="PHYTOCHROME-LIKE PROTEIN CPH1"/>
    <property type="match status" value="1"/>
</dbReference>
<dbReference type="Pfam" id="PF08447">
    <property type="entry name" value="PAS_3"/>
    <property type="match status" value="1"/>
</dbReference>
<dbReference type="Gene3D" id="3.30.450.20">
    <property type="entry name" value="PAS domain"/>
    <property type="match status" value="2"/>
</dbReference>
<keyword evidence="5" id="KW-0418">Kinase</keyword>
<accession>A0ABW4IE33</accession>
<dbReference type="InterPro" id="IPR035965">
    <property type="entry name" value="PAS-like_dom_sf"/>
</dbReference>
<dbReference type="InterPro" id="IPR013655">
    <property type="entry name" value="PAS_fold_3"/>
</dbReference>
<protein>
    <recommendedName>
        <fullName evidence="2">histidine kinase</fullName>
        <ecNumber evidence="2">2.7.13.3</ecNumber>
    </recommendedName>
</protein>
<dbReference type="EMBL" id="JBHUDG010000015">
    <property type="protein sequence ID" value="MFD1630257.1"/>
    <property type="molecule type" value="Genomic_DNA"/>
</dbReference>
<dbReference type="PROSITE" id="PS50113">
    <property type="entry name" value="PAC"/>
    <property type="match status" value="1"/>
</dbReference>
<dbReference type="InterPro" id="IPR001610">
    <property type="entry name" value="PAC"/>
</dbReference>
<sequence length="498" mass="58344">MDKTSTFSQIPEPLLTELPGAIFKCCVENGRVSIPFASPGIWDLFELKLEDVQKDAQTLFTRIDPNDIRRIKRIARSTFKNSHKWEIDYQVHLPIKGSRWIRTTAKTQFFDNNNYICYGYTTDVTERKKTARALLQKEERLHFALESSEEGIWDYNFPKKSLFLSSRFLERFGLAHETSENLDFWLNFIHPEDIKMFKIDFLKYLRGKNRIFTTEARVKCFDGSYKWVLYKGKIIAWDRNNQPVRMVGTHADITLRKIRELELEEHMRMVKNQNSRLSNFAYIVSHNLRTHTSNLEILLQFIENAESPEERDIEFGYLKSISRQLSETIMHLNEVLSIQNKKNLELKNHNLYGYIKKVEDMLNREIKYKNVLLINNVHKELFIDYNSAYLESVLYNLLSNSIKYAAPSRQPIINIDCYRKDKYRILKISDNGQGMNIEKIGSDLFGMYKTFHGNKDAKGIGLFITKNQVEAMGGKIEVESVINAGTTFYVYIKSNFSG</sequence>
<dbReference type="RefSeq" id="WP_379662633.1">
    <property type="nucleotide sequence ID" value="NZ_JBHUDG010000015.1"/>
</dbReference>
<dbReference type="Gene3D" id="3.30.565.10">
    <property type="entry name" value="Histidine kinase-like ATPase, C-terminal domain"/>
    <property type="match status" value="1"/>
</dbReference>
<keyword evidence="9" id="KW-1185">Reference proteome</keyword>
<dbReference type="InterPro" id="IPR052162">
    <property type="entry name" value="Sensor_kinase/Photoreceptor"/>
</dbReference>
<dbReference type="InterPro" id="IPR036890">
    <property type="entry name" value="HATPase_C_sf"/>
</dbReference>
<dbReference type="InterPro" id="IPR005467">
    <property type="entry name" value="His_kinase_dom"/>
</dbReference>
<dbReference type="PRINTS" id="PR00344">
    <property type="entry name" value="BCTRLSENSOR"/>
</dbReference>
<dbReference type="InterPro" id="IPR000014">
    <property type="entry name" value="PAS"/>
</dbReference>
<evidence type="ECO:0000313" key="9">
    <source>
        <dbReference type="Proteomes" id="UP001597118"/>
    </source>
</evidence>
<dbReference type="InterPro" id="IPR003594">
    <property type="entry name" value="HATPase_dom"/>
</dbReference>
<dbReference type="CDD" id="cd00130">
    <property type="entry name" value="PAS"/>
    <property type="match status" value="1"/>
</dbReference>
<dbReference type="PROSITE" id="PS50109">
    <property type="entry name" value="HIS_KIN"/>
    <property type="match status" value="1"/>
</dbReference>
<dbReference type="NCBIfam" id="TIGR00229">
    <property type="entry name" value="sensory_box"/>
    <property type="match status" value="1"/>
</dbReference>
<dbReference type="SMART" id="SM00387">
    <property type="entry name" value="HATPase_c"/>
    <property type="match status" value="1"/>
</dbReference>
<dbReference type="InterPro" id="IPR000700">
    <property type="entry name" value="PAS-assoc_C"/>
</dbReference>
<organism evidence="8 9">
    <name type="scientific">Pseudopedobacter beijingensis</name>
    <dbReference type="NCBI Taxonomy" id="1207056"/>
    <lineage>
        <taxon>Bacteria</taxon>
        <taxon>Pseudomonadati</taxon>
        <taxon>Bacteroidota</taxon>
        <taxon>Sphingobacteriia</taxon>
        <taxon>Sphingobacteriales</taxon>
        <taxon>Sphingobacteriaceae</taxon>
        <taxon>Pseudopedobacter</taxon>
    </lineage>
</organism>
<dbReference type="InterPro" id="IPR004358">
    <property type="entry name" value="Sig_transdc_His_kin-like_C"/>
</dbReference>
<dbReference type="SUPFAM" id="SSF55874">
    <property type="entry name" value="ATPase domain of HSP90 chaperone/DNA topoisomerase II/histidine kinase"/>
    <property type="match status" value="1"/>
</dbReference>
<comment type="caution">
    <text evidence="8">The sequence shown here is derived from an EMBL/GenBank/DDBJ whole genome shotgun (WGS) entry which is preliminary data.</text>
</comment>
<evidence type="ECO:0000259" key="6">
    <source>
        <dbReference type="PROSITE" id="PS50109"/>
    </source>
</evidence>
<evidence type="ECO:0000259" key="7">
    <source>
        <dbReference type="PROSITE" id="PS50113"/>
    </source>
</evidence>
<reference evidence="9" key="1">
    <citation type="journal article" date="2019" name="Int. J. Syst. Evol. Microbiol.">
        <title>The Global Catalogue of Microorganisms (GCM) 10K type strain sequencing project: providing services to taxonomists for standard genome sequencing and annotation.</title>
        <authorList>
            <consortium name="The Broad Institute Genomics Platform"/>
            <consortium name="The Broad Institute Genome Sequencing Center for Infectious Disease"/>
            <person name="Wu L."/>
            <person name="Ma J."/>
        </authorList>
    </citation>
    <scope>NUCLEOTIDE SEQUENCE [LARGE SCALE GENOMIC DNA]</scope>
    <source>
        <strain evidence="9">CCUG 53762</strain>
    </source>
</reference>
<dbReference type="PANTHER" id="PTHR43304:SF1">
    <property type="entry name" value="PAC DOMAIN-CONTAINING PROTEIN"/>
    <property type="match status" value="1"/>
</dbReference>
<evidence type="ECO:0000313" key="8">
    <source>
        <dbReference type="EMBL" id="MFD1630257.1"/>
    </source>
</evidence>
<dbReference type="Pfam" id="PF02518">
    <property type="entry name" value="HATPase_c"/>
    <property type="match status" value="1"/>
</dbReference>
<keyword evidence="3" id="KW-0597">Phosphoprotein</keyword>
<proteinExistence type="predicted"/>
<evidence type="ECO:0000256" key="4">
    <source>
        <dbReference type="ARBA" id="ARBA00022679"/>
    </source>
</evidence>
<evidence type="ECO:0000256" key="1">
    <source>
        <dbReference type="ARBA" id="ARBA00000085"/>
    </source>
</evidence>
<keyword evidence="4" id="KW-0808">Transferase</keyword>
<evidence type="ECO:0000256" key="3">
    <source>
        <dbReference type="ARBA" id="ARBA00022553"/>
    </source>
</evidence>
<feature type="domain" description="Histidine kinase" evidence="6">
    <location>
        <begin position="283"/>
        <end position="496"/>
    </location>
</feature>
<gene>
    <name evidence="8" type="ORF">ACFSAH_10235</name>
</gene>
<feature type="domain" description="PAC" evidence="7">
    <location>
        <begin position="212"/>
        <end position="265"/>
    </location>
</feature>
<dbReference type="SUPFAM" id="SSF55785">
    <property type="entry name" value="PYP-like sensor domain (PAS domain)"/>
    <property type="match status" value="2"/>
</dbReference>
<name>A0ABW4IE33_9SPHI</name>
<dbReference type="EC" id="2.7.13.3" evidence="2"/>